<protein>
    <submittedName>
        <fullName evidence="8">Phosphatidylglycerol lysyltransferase</fullName>
        <ecNumber evidence="8">2.3.2.3</ecNumber>
    </submittedName>
</protein>
<comment type="caution">
    <text evidence="8">The sequence shown here is derived from an EMBL/GenBank/DDBJ whole genome shotgun (WGS) entry which is preliminary data.</text>
</comment>
<feature type="transmembrane region" description="Helical" evidence="6">
    <location>
        <begin position="468"/>
        <end position="490"/>
    </location>
</feature>
<proteinExistence type="predicted"/>
<dbReference type="RefSeq" id="WP_307160528.1">
    <property type="nucleotide sequence ID" value="NZ_JAUSWH010000035.1"/>
</dbReference>
<comment type="subcellular location">
    <subcellularLocation>
        <location evidence="1">Cell membrane</location>
        <topology evidence="1">Multi-pass membrane protein</topology>
    </subcellularLocation>
</comment>
<feature type="transmembrane region" description="Helical" evidence="6">
    <location>
        <begin position="32"/>
        <end position="52"/>
    </location>
</feature>
<feature type="transmembrane region" description="Helical" evidence="6">
    <location>
        <begin position="510"/>
        <end position="531"/>
    </location>
</feature>
<keyword evidence="3 6" id="KW-0812">Transmembrane</keyword>
<evidence type="ECO:0000256" key="2">
    <source>
        <dbReference type="ARBA" id="ARBA00022475"/>
    </source>
</evidence>
<keyword evidence="8" id="KW-0012">Acyltransferase</keyword>
<dbReference type="PANTHER" id="PTHR34697:SF2">
    <property type="entry name" value="PHOSPHATIDYLGLYCEROL LYSYLTRANSFERASE"/>
    <property type="match status" value="1"/>
</dbReference>
<dbReference type="Proteomes" id="UP001235269">
    <property type="component" value="Unassembled WGS sequence"/>
</dbReference>
<dbReference type="Pfam" id="PF09924">
    <property type="entry name" value="LPG_synthase_C"/>
    <property type="match status" value="1"/>
</dbReference>
<reference evidence="8 9" key="1">
    <citation type="submission" date="2023-07" db="EMBL/GenBank/DDBJ databases">
        <title>Genomic Encyclopedia of Type Strains, Phase IV (KMG-IV): sequencing the most valuable type-strain genomes for metagenomic binning, comparative biology and taxonomic classification.</title>
        <authorList>
            <person name="Goeker M."/>
        </authorList>
    </citation>
    <scope>NUCLEOTIDE SEQUENCE [LARGE SCALE GENOMIC DNA]</scope>
    <source>
        <strain evidence="8 9">DSM 100301</strain>
    </source>
</reference>
<dbReference type="EC" id="2.3.2.3" evidence="8"/>
<evidence type="ECO:0000256" key="4">
    <source>
        <dbReference type="ARBA" id="ARBA00022989"/>
    </source>
</evidence>
<sequence length="870" mass="93847">MAADMKAAQQADDDLQPETGWRARLEQYGRPLMAVFTLVVFAAVGLAIYRLTEEVSYDDVVAAMSTTGIDQIGLAILFTVLSFLSLCLYDWNAMAFIGRKRPFPEVALTAFSAYAVGNAAGFGMLSGGAIRYRSYSRAGLGPDDIGRVIAFVTLSFSLGLAAVTALSLIPMSGEIAPLIGIDPNWLRGIAIVMLAGFALLVIIGERRSLTFAGVTLRLADSLTLSRQFLVTVADLAFSASVVYALLPEQAAISWPAFFAIYSIAIGIGVLSHVPAGIGVFETVIIASLGPTTNVDAVLASLVVYRLIYYVLPLVIAIILVTFTELRHVAKTPALAGVGRTASRISPALLAALAVILGTMLIFSSVTPTPESYLELLQGIVPLSVVEGAHFFSSLLGLLLVIAARGLAQRLDGAWWAATVGSAFALVLALLKAFAIFEAGALGVLLIGLVSSKRLFVRPASLFRQALTTSWLTAIAVICLGACFLLFFVYRDVDYSHALWWDFEFSEEAPRSLRAMLGLTVFASAVAILSLLRPAAPAVTPSSPEDVDKAVAILKRYDVADSNLVRTGDKAVMFSPDGEAFLMYGKQGRSWIAFLDPVGPKKSRDELVWQFVEAARLAGCRAVFYQASPQLLPAIADAGLQAFKLGELATVDLSRFELKGGKWANLRQTASRAERDGLSFEIIPVEGVPAVLEDLRAVSDGWLAQHRTKEKGFSLGAFTDDYMLAQPVIVLRFEGQIVAFANILVTDTKVEASIDLMRFSPEAPKGSMDYLFVSLLTHLRGEGYQHFNLGMAPLSGLSRREVAPVWDRIANTFYEHGERFYNFKGLRAFKSKFHPEWQPRYLAVSGGLSPVIALLDATLLIGGGLKGVVKK</sequence>
<dbReference type="EMBL" id="JAUSWH010000035">
    <property type="protein sequence ID" value="MDQ0458456.1"/>
    <property type="molecule type" value="Genomic_DNA"/>
</dbReference>
<evidence type="ECO:0000313" key="8">
    <source>
        <dbReference type="EMBL" id="MDQ0458456.1"/>
    </source>
</evidence>
<dbReference type="SUPFAM" id="SSF55729">
    <property type="entry name" value="Acyl-CoA N-acyltransferases (Nat)"/>
    <property type="match status" value="1"/>
</dbReference>
<feature type="transmembrane region" description="Helical" evidence="6">
    <location>
        <begin position="103"/>
        <end position="125"/>
    </location>
</feature>
<feature type="transmembrane region" description="Helical" evidence="6">
    <location>
        <begin position="306"/>
        <end position="325"/>
    </location>
</feature>
<feature type="transmembrane region" description="Helical" evidence="6">
    <location>
        <begin position="185"/>
        <end position="204"/>
    </location>
</feature>
<feature type="transmembrane region" description="Helical" evidence="6">
    <location>
        <begin position="346"/>
        <end position="366"/>
    </location>
</feature>
<name>A0ABU0IJV1_9HYPH</name>
<evidence type="ECO:0000256" key="1">
    <source>
        <dbReference type="ARBA" id="ARBA00004651"/>
    </source>
</evidence>
<evidence type="ECO:0000256" key="3">
    <source>
        <dbReference type="ARBA" id="ARBA00022692"/>
    </source>
</evidence>
<dbReference type="InterPro" id="IPR016181">
    <property type="entry name" value="Acyl_CoA_acyltransferase"/>
</dbReference>
<dbReference type="InterPro" id="IPR024320">
    <property type="entry name" value="LPG_synthase_C"/>
</dbReference>
<feature type="transmembrane region" description="Helical" evidence="6">
    <location>
        <begin position="224"/>
        <end position="246"/>
    </location>
</feature>
<feature type="transmembrane region" description="Helical" evidence="6">
    <location>
        <begin position="378"/>
        <end position="401"/>
    </location>
</feature>
<accession>A0ABU0IJV1</accession>
<evidence type="ECO:0000313" key="9">
    <source>
        <dbReference type="Proteomes" id="UP001235269"/>
    </source>
</evidence>
<dbReference type="InterPro" id="IPR051211">
    <property type="entry name" value="PG_lysyltransferase"/>
</dbReference>
<dbReference type="PANTHER" id="PTHR34697">
    <property type="entry name" value="PHOSPHATIDYLGLYCEROL LYSYLTRANSFERASE"/>
    <property type="match status" value="1"/>
</dbReference>
<keyword evidence="5 6" id="KW-0472">Membrane</keyword>
<feature type="transmembrane region" description="Helical" evidence="6">
    <location>
        <begin position="145"/>
        <end position="173"/>
    </location>
</feature>
<keyword evidence="4 6" id="KW-1133">Transmembrane helix</keyword>
<keyword evidence="9" id="KW-1185">Reference proteome</keyword>
<evidence type="ECO:0000259" key="7">
    <source>
        <dbReference type="Pfam" id="PF09924"/>
    </source>
</evidence>
<dbReference type="GO" id="GO:0050071">
    <property type="term" value="F:phosphatidylglycerol lysyltransferase activity"/>
    <property type="evidence" value="ECO:0007669"/>
    <property type="project" value="UniProtKB-EC"/>
</dbReference>
<evidence type="ECO:0000256" key="5">
    <source>
        <dbReference type="ARBA" id="ARBA00023136"/>
    </source>
</evidence>
<keyword evidence="2" id="KW-1003">Cell membrane</keyword>
<feature type="transmembrane region" description="Helical" evidence="6">
    <location>
        <begin position="72"/>
        <end position="91"/>
    </location>
</feature>
<dbReference type="NCBIfam" id="NF033480">
    <property type="entry name" value="bifunc_MprF"/>
    <property type="match status" value="1"/>
</dbReference>
<evidence type="ECO:0000256" key="6">
    <source>
        <dbReference type="SAM" id="Phobius"/>
    </source>
</evidence>
<feature type="transmembrane region" description="Helical" evidence="6">
    <location>
        <begin position="258"/>
        <end position="286"/>
    </location>
</feature>
<feature type="domain" description="Phosphatidylglycerol lysyltransferase C-terminal" evidence="7">
    <location>
        <begin position="552"/>
        <end position="842"/>
    </location>
</feature>
<gene>
    <name evidence="8" type="ORF">QO005_004820</name>
</gene>
<organism evidence="8 9">
    <name type="scientific">Rhizobium paknamense</name>
    <dbReference type="NCBI Taxonomy" id="1206817"/>
    <lineage>
        <taxon>Bacteria</taxon>
        <taxon>Pseudomonadati</taxon>
        <taxon>Pseudomonadota</taxon>
        <taxon>Alphaproteobacteria</taxon>
        <taxon>Hyphomicrobiales</taxon>
        <taxon>Rhizobiaceae</taxon>
        <taxon>Rhizobium/Agrobacterium group</taxon>
        <taxon>Rhizobium</taxon>
    </lineage>
</organism>
<keyword evidence="8" id="KW-0808">Transferase</keyword>